<dbReference type="InterPro" id="IPR036259">
    <property type="entry name" value="MFS_trans_sf"/>
</dbReference>
<dbReference type="Proteomes" id="UP000042958">
    <property type="component" value="Unassembled WGS sequence"/>
</dbReference>
<dbReference type="EMBL" id="CDHK01000005">
    <property type="protein sequence ID" value="CEJ56834.1"/>
    <property type="molecule type" value="Genomic_DNA"/>
</dbReference>
<dbReference type="PANTHER" id="PTHR48022:SF13">
    <property type="entry name" value="MAJOR FACILITATOR SUPERFAMILY (MFS) PROFILE DOMAIN-CONTAINING PROTEIN"/>
    <property type="match status" value="1"/>
</dbReference>
<evidence type="ECO:0000256" key="4">
    <source>
        <dbReference type="ARBA" id="ARBA00022989"/>
    </source>
</evidence>
<evidence type="ECO:0000313" key="8">
    <source>
        <dbReference type="EMBL" id="CEJ56834.1"/>
    </source>
</evidence>
<dbReference type="SUPFAM" id="SSF103473">
    <property type="entry name" value="MFS general substrate transporter"/>
    <property type="match status" value="1"/>
</dbReference>
<feature type="transmembrane region" description="Helical" evidence="6">
    <location>
        <begin position="53"/>
        <end position="75"/>
    </location>
</feature>
<comment type="subcellular location">
    <subcellularLocation>
        <location evidence="1">Membrane</location>
        <topology evidence="1">Multi-pass membrane protein</topology>
    </subcellularLocation>
</comment>
<evidence type="ECO:0000259" key="7">
    <source>
        <dbReference type="PROSITE" id="PS50850"/>
    </source>
</evidence>
<evidence type="ECO:0000313" key="9">
    <source>
        <dbReference type="Proteomes" id="UP000042958"/>
    </source>
</evidence>
<name>A0A0F7TJR0_PENBI</name>
<gene>
    <name evidence="8" type="ORF">PMG11_05551</name>
</gene>
<dbReference type="AlphaFoldDB" id="A0A0F7TJR0"/>
<keyword evidence="5 6" id="KW-0472">Membrane</keyword>
<evidence type="ECO:0000256" key="5">
    <source>
        <dbReference type="ARBA" id="ARBA00023136"/>
    </source>
</evidence>
<comment type="similarity">
    <text evidence="2">Belongs to the major facilitator superfamily. Sugar transporter (TC 2.A.1.1) family.</text>
</comment>
<evidence type="ECO:0000256" key="3">
    <source>
        <dbReference type="ARBA" id="ARBA00022692"/>
    </source>
</evidence>
<protein>
    <recommendedName>
        <fullName evidence="7">Major facilitator superfamily (MFS) profile domain-containing protein</fullName>
    </recommendedName>
</protein>
<dbReference type="OrthoDB" id="6133115at2759"/>
<keyword evidence="9" id="KW-1185">Reference proteome</keyword>
<dbReference type="InterPro" id="IPR020846">
    <property type="entry name" value="MFS_dom"/>
</dbReference>
<dbReference type="InterPro" id="IPR050360">
    <property type="entry name" value="MFS_Sugar_Transporters"/>
</dbReference>
<feature type="domain" description="Major facilitator superfamily (MFS) profile" evidence="7">
    <location>
        <begin position="56"/>
        <end position="219"/>
    </location>
</feature>
<dbReference type="Gene3D" id="1.20.1250.20">
    <property type="entry name" value="MFS general substrate transporter like domains"/>
    <property type="match status" value="1"/>
</dbReference>
<evidence type="ECO:0000256" key="6">
    <source>
        <dbReference type="SAM" id="Phobius"/>
    </source>
</evidence>
<dbReference type="InterPro" id="IPR005828">
    <property type="entry name" value="MFS_sugar_transport-like"/>
</dbReference>
<evidence type="ECO:0000256" key="2">
    <source>
        <dbReference type="ARBA" id="ARBA00010992"/>
    </source>
</evidence>
<keyword evidence="3 6" id="KW-0812">Transmembrane</keyword>
<keyword evidence="4 6" id="KW-1133">Transmembrane helix</keyword>
<proteinExistence type="inferred from homology"/>
<dbReference type="PROSITE" id="PS50850">
    <property type="entry name" value="MFS"/>
    <property type="match status" value="1"/>
</dbReference>
<organism evidence="8 9">
    <name type="scientific">Penicillium brasilianum</name>
    <dbReference type="NCBI Taxonomy" id="104259"/>
    <lineage>
        <taxon>Eukaryota</taxon>
        <taxon>Fungi</taxon>
        <taxon>Dikarya</taxon>
        <taxon>Ascomycota</taxon>
        <taxon>Pezizomycotina</taxon>
        <taxon>Eurotiomycetes</taxon>
        <taxon>Eurotiomycetidae</taxon>
        <taxon>Eurotiales</taxon>
        <taxon>Aspergillaceae</taxon>
        <taxon>Penicillium</taxon>
    </lineage>
</organism>
<dbReference type="GO" id="GO:0016020">
    <property type="term" value="C:membrane"/>
    <property type="evidence" value="ECO:0007669"/>
    <property type="project" value="UniProtKB-SubCell"/>
</dbReference>
<dbReference type="Pfam" id="PF00083">
    <property type="entry name" value="Sugar_tr"/>
    <property type="match status" value="1"/>
</dbReference>
<reference evidence="9" key="1">
    <citation type="journal article" date="2015" name="Genome Announc.">
        <title>Draft genome sequence of the fungus Penicillium brasilianum MG11.</title>
        <authorList>
            <person name="Horn F."/>
            <person name="Linde J."/>
            <person name="Mattern D.J."/>
            <person name="Walther G."/>
            <person name="Guthke R."/>
            <person name="Brakhage A.A."/>
            <person name="Valiante V."/>
        </authorList>
    </citation>
    <scope>NUCLEOTIDE SEQUENCE [LARGE SCALE GENOMIC DNA]</scope>
    <source>
        <strain evidence="9">MG11</strain>
    </source>
</reference>
<evidence type="ECO:0000256" key="1">
    <source>
        <dbReference type="ARBA" id="ARBA00004141"/>
    </source>
</evidence>
<sequence length="219" mass="23611">MGSLQSPDEEIKLSKEPLEKIASHDEGLPTRQALLEALKAERPSPWSPNLRKLYVFCLIAFLCSLMNGYDGSIFGSLPALDSFRKQFGVQKNGSKIGYISAMYTVGAICSLPFSGPACDIRGRKWGTFIGCIIVVACTFVSATARGVPQFVAGRFLLGFGVNIVRSTSSIWCAEVCPPAYRGIIMAFYNCTYAVGSLIAAGVTRGSAGYEGNKSWQIPL</sequence>
<feature type="transmembrane region" description="Helical" evidence="6">
    <location>
        <begin position="96"/>
        <end position="113"/>
    </location>
</feature>
<dbReference type="GO" id="GO:0005351">
    <property type="term" value="F:carbohydrate:proton symporter activity"/>
    <property type="evidence" value="ECO:0007669"/>
    <property type="project" value="TreeGrafter"/>
</dbReference>
<dbReference type="PANTHER" id="PTHR48022">
    <property type="entry name" value="PLASTIDIC GLUCOSE TRANSPORTER 4"/>
    <property type="match status" value="1"/>
</dbReference>
<feature type="transmembrane region" description="Helical" evidence="6">
    <location>
        <begin position="125"/>
        <end position="144"/>
    </location>
</feature>
<accession>A0A0F7TJR0</accession>